<proteinExistence type="inferred from homology"/>
<evidence type="ECO:0000313" key="7">
    <source>
        <dbReference type="Proteomes" id="UP000591941"/>
    </source>
</evidence>
<dbReference type="GO" id="GO:0006364">
    <property type="term" value="P:rRNA processing"/>
    <property type="evidence" value="ECO:0007669"/>
    <property type="project" value="UniProtKB-UniRule"/>
</dbReference>
<protein>
    <recommendedName>
        <fullName evidence="4">Mini-ribonuclease 3</fullName>
        <shortName evidence="4">Mini-3</shortName>
        <shortName evidence="4">Mini-RNase 3</shortName>
        <ecNumber evidence="4">3.1.26.-</ecNumber>
    </recommendedName>
    <alternativeName>
        <fullName evidence="4">Mini-RNase III</fullName>
        <shortName evidence="4">Mini-III</shortName>
    </alternativeName>
</protein>
<feature type="active site" evidence="4">
    <location>
        <position position="37"/>
    </location>
</feature>
<dbReference type="GO" id="GO:0004525">
    <property type="term" value="F:ribonuclease III activity"/>
    <property type="evidence" value="ECO:0007669"/>
    <property type="project" value="InterPro"/>
</dbReference>
<keyword evidence="1 4" id="KW-0540">Nuclease</keyword>
<comment type="subunit">
    <text evidence="4">Homodimer.</text>
</comment>
<organism evidence="6 7">
    <name type="scientific">Negativicoccus succinicivorans</name>
    <dbReference type="NCBI Taxonomy" id="620903"/>
    <lineage>
        <taxon>Bacteria</taxon>
        <taxon>Bacillati</taxon>
        <taxon>Bacillota</taxon>
        <taxon>Negativicutes</taxon>
        <taxon>Veillonellales</taxon>
        <taxon>Veillonellaceae</taxon>
        <taxon>Negativicoccus</taxon>
    </lineage>
</organism>
<dbReference type="InterPro" id="IPR008226">
    <property type="entry name" value="Mini3_fam"/>
</dbReference>
<name>A0A841R4U6_9FIRM</name>
<dbReference type="AlphaFoldDB" id="A0A841R4U6"/>
<dbReference type="SUPFAM" id="SSF69065">
    <property type="entry name" value="RNase III domain-like"/>
    <property type="match status" value="1"/>
</dbReference>
<evidence type="ECO:0000256" key="2">
    <source>
        <dbReference type="ARBA" id="ARBA00022759"/>
    </source>
</evidence>
<feature type="domain" description="RNase III" evidence="5">
    <location>
        <begin position="30"/>
        <end position="126"/>
    </location>
</feature>
<dbReference type="Proteomes" id="UP000591941">
    <property type="component" value="Unassembled WGS sequence"/>
</dbReference>
<dbReference type="GO" id="GO:0019843">
    <property type="term" value="F:rRNA binding"/>
    <property type="evidence" value="ECO:0007669"/>
    <property type="project" value="UniProtKB-UniRule"/>
</dbReference>
<accession>A0A841R4U6</accession>
<keyword evidence="4" id="KW-0699">rRNA-binding</keyword>
<sequence>MKFKQYLYLRDEAIERLAQGTTTEEEWDLQTYAFVGDAVYSVFVRTRLAATGIPKTRVLHDLAARLVAAKNQSAVLRTLWDTLTEEERDLCRRARNLSLHAPASATLVEYQQSTAWEALLGYCYRHDQKERLETLLQTAWPIAQEVMRHEIQSQT</sequence>
<gene>
    <name evidence="4" type="primary">mrnC</name>
    <name evidence="6" type="ORF">HNR45_001130</name>
</gene>
<dbReference type="PANTHER" id="PTHR34276">
    <property type="entry name" value="MINI-RIBONUCLEASE 3"/>
    <property type="match status" value="1"/>
</dbReference>
<keyword evidence="4" id="KW-0690">Ribosome biogenesis</keyword>
<dbReference type="InterPro" id="IPR036389">
    <property type="entry name" value="RNase_III_sf"/>
</dbReference>
<dbReference type="InterPro" id="IPR000999">
    <property type="entry name" value="RNase_III_dom"/>
</dbReference>
<dbReference type="RefSeq" id="WP_235020644.1">
    <property type="nucleotide sequence ID" value="NZ_CABWNB010000004.1"/>
</dbReference>
<keyword evidence="7" id="KW-1185">Reference proteome</keyword>
<dbReference type="EC" id="3.1.26.-" evidence="4"/>
<evidence type="ECO:0000256" key="4">
    <source>
        <dbReference type="HAMAP-Rule" id="MF_01468"/>
    </source>
</evidence>
<comment type="caution">
    <text evidence="6">The sequence shown here is derived from an EMBL/GenBank/DDBJ whole genome shotgun (WGS) entry which is preliminary data.</text>
</comment>
<evidence type="ECO:0000256" key="1">
    <source>
        <dbReference type="ARBA" id="ARBA00022722"/>
    </source>
</evidence>
<comment type="cofactor">
    <cofactor evidence="4">
        <name>Mg(2+)</name>
        <dbReference type="ChEBI" id="CHEBI:18420"/>
    </cofactor>
</comment>
<comment type="function">
    <text evidence="4">Involved in correct processing of both the 5' and 3' ends of 23S rRNA precursor. Processes 30S rRNA precursor transcript even in absence of ribonuclease 3 (Rnc); Rnc processes 30S rRNA into smaller rRNA precursors.</text>
</comment>
<evidence type="ECO:0000256" key="3">
    <source>
        <dbReference type="ARBA" id="ARBA00022801"/>
    </source>
</evidence>
<dbReference type="Gene3D" id="1.10.1520.10">
    <property type="entry name" value="Ribonuclease III domain"/>
    <property type="match status" value="1"/>
</dbReference>
<keyword evidence="4" id="KW-0698">rRNA processing</keyword>
<comment type="similarity">
    <text evidence="4">Belongs to the MrnC RNase family.</text>
</comment>
<comment type="subcellular location">
    <subcellularLocation>
        <location evidence="4">Cytoplasm</location>
    </subcellularLocation>
</comment>
<keyword evidence="4" id="KW-0460">Magnesium</keyword>
<dbReference type="HAMAP" id="MF_01468">
    <property type="entry name" value="RNase_Mini_III"/>
    <property type="match status" value="1"/>
</dbReference>
<dbReference type="EMBL" id="JACHHI010000005">
    <property type="protein sequence ID" value="MBB6478069.1"/>
    <property type="molecule type" value="Genomic_DNA"/>
</dbReference>
<dbReference type="GeneID" id="93486391"/>
<evidence type="ECO:0000313" key="6">
    <source>
        <dbReference type="EMBL" id="MBB6478069.1"/>
    </source>
</evidence>
<keyword evidence="2 4" id="KW-0255">Endonuclease</keyword>
<dbReference type="PANTHER" id="PTHR34276:SF1">
    <property type="entry name" value="MINI-RIBONUCLEASE 3"/>
    <property type="match status" value="1"/>
</dbReference>
<dbReference type="Pfam" id="PF00636">
    <property type="entry name" value="Ribonuclease_3"/>
    <property type="match status" value="1"/>
</dbReference>
<reference evidence="6 7" key="1">
    <citation type="submission" date="2020-08" db="EMBL/GenBank/DDBJ databases">
        <title>Genomic Encyclopedia of Type Strains, Phase IV (KMG-IV): sequencing the most valuable type-strain genomes for metagenomic binning, comparative biology and taxonomic classification.</title>
        <authorList>
            <person name="Goeker M."/>
        </authorList>
    </citation>
    <scope>NUCLEOTIDE SEQUENCE [LARGE SCALE GENOMIC DNA]</scope>
    <source>
        <strain evidence="6 7">DSM 21255</strain>
    </source>
</reference>
<keyword evidence="4" id="KW-0694">RNA-binding</keyword>
<dbReference type="GO" id="GO:0005737">
    <property type="term" value="C:cytoplasm"/>
    <property type="evidence" value="ECO:0007669"/>
    <property type="project" value="UniProtKB-SubCell"/>
</dbReference>
<keyword evidence="4" id="KW-0963">Cytoplasm</keyword>
<keyword evidence="3 4" id="KW-0378">Hydrolase</keyword>
<evidence type="ECO:0000259" key="5">
    <source>
        <dbReference type="Pfam" id="PF00636"/>
    </source>
</evidence>